<organism evidence="13 14">
    <name type="scientific">Roseomonas genomospecies 6</name>
    <dbReference type="NCBI Taxonomy" id="214106"/>
    <lineage>
        <taxon>Bacteria</taxon>
        <taxon>Pseudomonadati</taxon>
        <taxon>Pseudomonadota</taxon>
        <taxon>Alphaproteobacteria</taxon>
        <taxon>Acetobacterales</taxon>
        <taxon>Roseomonadaceae</taxon>
        <taxon>Roseomonas</taxon>
    </lineage>
</organism>
<keyword evidence="5 10" id="KW-0375">Hydrogen ion transport</keyword>
<feature type="domain" description="ATP synthase F1 complex delta/epsilon subunit N-terminal" evidence="12">
    <location>
        <begin position="6"/>
        <end position="84"/>
    </location>
</feature>
<reference evidence="13 14" key="1">
    <citation type="submission" date="2018-07" db="EMBL/GenBank/DDBJ databases">
        <title>Genome sequence of Azospirillum sp. ATCC 49961.</title>
        <authorList>
            <person name="Sant'Anna F.H."/>
            <person name="Baldani J.I."/>
            <person name="Zilli J.E."/>
            <person name="Reis V.M."/>
            <person name="Hartmann A."/>
            <person name="Cruz L."/>
            <person name="de Souza E.M."/>
            <person name="de Oliveira Pedrosa F."/>
            <person name="Passaglia L.M.P."/>
        </authorList>
    </citation>
    <scope>NUCLEOTIDE SEQUENCE [LARGE SCALE GENOMIC DNA]</scope>
    <source>
        <strain evidence="13 14">ATCC 49961</strain>
    </source>
</reference>
<evidence type="ECO:0000256" key="6">
    <source>
        <dbReference type="ARBA" id="ARBA00023065"/>
    </source>
</evidence>
<evidence type="ECO:0000256" key="4">
    <source>
        <dbReference type="ARBA" id="ARBA00022448"/>
    </source>
</evidence>
<keyword evidence="4 10" id="KW-0813">Transport</keyword>
<comment type="subunit">
    <text evidence="10 11">F-type ATPases have 2 components, CF(1) - the catalytic core - and CF(0) - the membrane proton channel. CF(1) has five subunits: alpha(3), beta(3), gamma(1), delta(1), epsilon(1). CF(0) has three main subunits: a, b and c.</text>
</comment>
<dbReference type="InterPro" id="IPR036771">
    <property type="entry name" value="ATPsynth_dsu/esu_N"/>
</dbReference>
<protein>
    <recommendedName>
        <fullName evidence="10">ATP synthase epsilon chain</fullName>
    </recommendedName>
    <alternativeName>
        <fullName evidence="10">ATP synthase F1 sector epsilon subunit</fullName>
    </alternativeName>
    <alternativeName>
        <fullName evidence="10">F-ATPase epsilon subunit</fullName>
    </alternativeName>
</protein>
<dbReference type="PANTHER" id="PTHR13822:SF10">
    <property type="entry name" value="ATP SYNTHASE EPSILON CHAIN, CHLOROPLASTIC"/>
    <property type="match status" value="1"/>
</dbReference>
<sequence>MADKVEFELVSPEKLLTSQPVDMVVVPGSEGDFGVLAGHSPMISTVRPGVIDVYEADRVVDRVFVAGGFAEVTETRCTVLAEEAIAVAEIDRGKVEQQIRDLGEDLEDAKSDDEKARVEAKIAVARAKLDATGATTH</sequence>
<dbReference type="InterPro" id="IPR001469">
    <property type="entry name" value="ATP_synth_F1_dsu/esu"/>
</dbReference>
<dbReference type="HAMAP" id="MF_00530">
    <property type="entry name" value="ATP_synth_epsil_bac"/>
    <property type="match status" value="1"/>
</dbReference>
<evidence type="ECO:0000256" key="5">
    <source>
        <dbReference type="ARBA" id="ARBA00022781"/>
    </source>
</evidence>
<evidence type="ECO:0000256" key="8">
    <source>
        <dbReference type="ARBA" id="ARBA00023196"/>
    </source>
</evidence>
<dbReference type="EMBL" id="QOKW01000005">
    <property type="protein sequence ID" value="KAA0681934.1"/>
    <property type="molecule type" value="Genomic_DNA"/>
</dbReference>
<evidence type="ECO:0000256" key="10">
    <source>
        <dbReference type="HAMAP-Rule" id="MF_00530"/>
    </source>
</evidence>
<evidence type="ECO:0000256" key="11">
    <source>
        <dbReference type="RuleBase" id="RU003656"/>
    </source>
</evidence>
<evidence type="ECO:0000256" key="1">
    <source>
        <dbReference type="ARBA" id="ARBA00003543"/>
    </source>
</evidence>
<dbReference type="NCBIfam" id="NF001851">
    <property type="entry name" value="PRK00571.2-4"/>
    <property type="match status" value="1"/>
</dbReference>
<dbReference type="OrthoDB" id="9799969at2"/>
<dbReference type="NCBIfam" id="TIGR01216">
    <property type="entry name" value="ATP_synt_epsi"/>
    <property type="match status" value="1"/>
</dbReference>
<proteinExistence type="inferred from homology"/>
<accession>A0A9W7TZR4</accession>
<dbReference type="AlphaFoldDB" id="A0A9W7TZR4"/>
<dbReference type="Proteomes" id="UP000480854">
    <property type="component" value="Unassembled WGS sequence"/>
</dbReference>
<evidence type="ECO:0000313" key="13">
    <source>
        <dbReference type="EMBL" id="KAA0681934.1"/>
    </source>
</evidence>
<evidence type="ECO:0000256" key="7">
    <source>
        <dbReference type="ARBA" id="ARBA00023136"/>
    </source>
</evidence>
<dbReference type="InterPro" id="IPR020546">
    <property type="entry name" value="ATP_synth_F1_dsu/esu_N"/>
</dbReference>
<keyword evidence="10" id="KW-1003">Cell membrane</keyword>
<dbReference type="GO" id="GO:0046933">
    <property type="term" value="F:proton-transporting ATP synthase activity, rotational mechanism"/>
    <property type="evidence" value="ECO:0007669"/>
    <property type="project" value="UniProtKB-UniRule"/>
</dbReference>
<gene>
    <name evidence="10" type="primary">atpC</name>
    <name evidence="13" type="ORF">DS843_09230</name>
</gene>
<name>A0A9W7TZR4_9PROT</name>
<keyword evidence="7 10" id="KW-0472">Membrane</keyword>
<evidence type="ECO:0000256" key="2">
    <source>
        <dbReference type="ARBA" id="ARBA00004184"/>
    </source>
</evidence>
<comment type="similarity">
    <text evidence="3 10 11">Belongs to the ATPase epsilon chain family.</text>
</comment>
<keyword evidence="6 10" id="KW-0406">Ion transport</keyword>
<comment type="function">
    <text evidence="1 10">Produces ATP from ADP in the presence of a proton gradient across the membrane.</text>
</comment>
<dbReference type="PANTHER" id="PTHR13822">
    <property type="entry name" value="ATP SYNTHASE DELTA/EPSILON CHAIN"/>
    <property type="match status" value="1"/>
</dbReference>
<evidence type="ECO:0000313" key="14">
    <source>
        <dbReference type="Proteomes" id="UP000480854"/>
    </source>
</evidence>
<dbReference type="Pfam" id="PF02823">
    <property type="entry name" value="ATP-synt_DE_N"/>
    <property type="match status" value="1"/>
</dbReference>
<dbReference type="SUPFAM" id="SSF51344">
    <property type="entry name" value="Epsilon subunit of F1F0-ATP synthase N-terminal domain"/>
    <property type="match status" value="1"/>
</dbReference>
<comment type="subcellular location">
    <subcellularLocation>
        <location evidence="10">Cell membrane</location>
        <topology evidence="10">Peripheral membrane protein</topology>
    </subcellularLocation>
    <subcellularLocation>
        <location evidence="2">Endomembrane system</location>
        <topology evidence="2">Peripheral membrane protein</topology>
    </subcellularLocation>
</comment>
<evidence type="ECO:0000256" key="9">
    <source>
        <dbReference type="ARBA" id="ARBA00023310"/>
    </source>
</evidence>
<comment type="caution">
    <text evidence="13">The sequence shown here is derived from an EMBL/GenBank/DDBJ whole genome shotgun (WGS) entry which is preliminary data.</text>
</comment>
<keyword evidence="14" id="KW-1185">Reference proteome</keyword>
<dbReference type="CDD" id="cd12152">
    <property type="entry name" value="F1-ATPase_delta"/>
    <property type="match status" value="1"/>
</dbReference>
<dbReference type="GO" id="GO:0012505">
    <property type="term" value="C:endomembrane system"/>
    <property type="evidence" value="ECO:0007669"/>
    <property type="project" value="UniProtKB-SubCell"/>
</dbReference>
<evidence type="ECO:0000259" key="12">
    <source>
        <dbReference type="Pfam" id="PF02823"/>
    </source>
</evidence>
<dbReference type="RefSeq" id="WP_145625098.1">
    <property type="nucleotide sequence ID" value="NZ_QOKW01000005.1"/>
</dbReference>
<dbReference type="GO" id="GO:0045259">
    <property type="term" value="C:proton-transporting ATP synthase complex"/>
    <property type="evidence" value="ECO:0007669"/>
    <property type="project" value="UniProtKB-KW"/>
</dbReference>
<dbReference type="GO" id="GO:0005886">
    <property type="term" value="C:plasma membrane"/>
    <property type="evidence" value="ECO:0007669"/>
    <property type="project" value="UniProtKB-SubCell"/>
</dbReference>
<evidence type="ECO:0000256" key="3">
    <source>
        <dbReference type="ARBA" id="ARBA00005712"/>
    </source>
</evidence>
<dbReference type="GO" id="GO:0005524">
    <property type="term" value="F:ATP binding"/>
    <property type="evidence" value="ECO:0007669"/>
    <property type="project" value="UniProtKB-UniRule"/>
</dbReference>
<keyword evidence="9 10" id="KW-0066">ATP synthesis</keyword>
<keyword evidence="8 10" id="KW-0139">CF(1)</keyword>
<dbReference type="Gene3D" id="2.60.15.10">
    <property type="entry name" value="F0F1 ATP synthase delta/epsilon subunit, N-terminal"/>
    <property type="match status" value="1"/>
</dbReference>